<dbReference type="AlphaFoldDB" id="A0A4Y2TZS0"/>
<dbReference type="OrthoDB" id="10619150at2759"/>
<gene>
    <name evidence="2" type="ORF">AVEN_193866_1</name>
</gene>
<evidence type="ECO:0000256" key="1">
    <source>
        <dbReference type="SAM" id="MobiDB-lite"/>
    </source>
</evidence>
<dbReference type="EMBL" id="BGPR01031711">
    <property type="protein sequence ID" value="GBO04920.1"/>
    <property type="molecule type" value="Genomic_DNA"/>
</dbReference>
<feature type="compositionally biased region" description="Basic and acidic residues" evidence="1">
    <location>
        <begin position="105"/>
        <end position="124"/>
    </location>
</feature>
<name>A0A4Y2TZS0_ARAVE</name>
<sequence length="162" mass="19064">MSRTLPTYLERLREETYFFRQQMATQKLRFKNDHRWRMETSVDTTYVTGGGVLTFGSVIAAQGFQPLPRVETTPEFIDREPFLLGYVPQHRTLKLQHTGQKKSTTSRDKHTDKNDREASWEKDGSSSATYHRKEKAVDCNRYIFKFQDIGKMLNKCNRAEFE</sequence>
<proteinExistence type="predicted"/>
<protein>
    <submittedName>
        <fullName evidence="2">Uncharacterized protein</fullName>
    </submittedName>
</protein>
<reference evidence="2 3" key="1">
    <citation type="journal article" date="2019" name="Sci. Rep.">
        <title>Orb-weaving spider Araneus ventricosus genome elucidates the spidroin gene catalogue.</title>
        <authorList>
            <person name="Kono N."/>
            <person name="Nakamura H."/>
            <person name="Ohtoshi R."/>
            <person name="Moran D.A.P."/>
            <person name="Shinohara A."/>
            <person name="Yoshida Y."/>
            <person name="Fujiwara M."/>
            <person name="Mori M."/>
            <person name="Tomita M."/>
            <person name="Arakawa K."/>
        </authorList>
    </citation>
    <scope>NUCLEOTIDE SEQUENCE [LARGE SCALE GENOMIC DNA]</scope>
</reference>
<evidence type="ECO:0000313" key="2">
    <source>
        <dbReference type="EMBL" id="GBO04920.1"/>
    </source>
</evidence>
<evidence type="ECO:0000313" key="3">
    <source>
        <dbReference type="Proteomes" id="UP000499080"/>
    </source>
</evidence>
<dbReference type="Proteomes" id="UP000499080">
    <property type="component" value="Unassembled WGS sequence"/>
</dbReference>
<comment type="caution">
    <text evidence="2">The sequence shown here is derived from an EMBL/GenBank/DDBJ whole genome shotgun (WGS) entry which is preliminary data.</text>
</comment>
<feature type="region of interest" description="Disordered" evidence="1">
    <location>
        <begin position="94"/>
        <end position="127"/>
    </location>
</feature>
<organism evidence="2 3">
    <name type="scientific">Araneus ventricosus</name>
    <name type="common">Orbweaver spider</name>
    <name type="synonym">Epeira ventricosa</name>
    <dbReference type="NCBI Taxonomy" id="182803"/>
    <lineage>
        <taxon>Eukaryota</taxon>
        <taxon>Metazoa</taxon>
        <taxon>Ecdysozoa</taxon>
        <taxon>Arthropoda</taxon>
        <taxon>Chelicerata</taxon>
        <taxon>Arachnida</taxon>
        <taxon>Araneae</taxon>
        <taxon>Araneomorphae</taxon>
        <taxon>Entelegynae</taxon>
        <taxon>Araneoidea</taxon>
        <taxon>Araneidae</taxon>
        <taxon>Araneus</taxon>
    </lineage>
</organism>
<keyword evidence="3" id="KW-1185">Reference proteome</keyword>
<accession>A0A4Y2TZS0</accession>